<organism evidence="2 3">
    <name type="scientific">Pleurodeles waltl</name>
    <name type="common">Iberian ribbed newt</name>
    <dbReference type="NCBI Taxonomy" id="8319"/>
    <lineage>
        <taxon>Eukaryota</taxon>
        <taxon>Metazoa</taxon>
        <taxon>Chordata</taxon>
        <taxon>Craniata</taxon>
        <taxon>Vertebrata</taxon>
        <taxon>Euteleostomi</taxon>
        <taxon>Amphibia</taxon>
        <taxon>Batrachia</taxon>
        <taxon>Caudata</taxon>
        <taxon>Salamandroidea</taxon>
        <taxon>Salamandridae</taxon>
        <taxon>Pleurodelinae</taxon>
        <taxon>Pleurodeles</taxon>
    </lineage>
</organism>
<dbReference type="AlphaFoldDB" id="A0AAV7S6R4"/>
<evidence type="ECO:0000313" key="3">
    <source>
        <dbReference type="Proteomes" id="UP001066276"/>
    </source>
</evidence>
<feature type="compositionally biased region" description="Basic and acidic residues" evidence="1">
    <location>
        <begin position="46"/>
        <end position="60"/>
    </location>
</feature>
<evidence type="ECO:0000256" key="1">
    <source>
        <dbReference type="SAM" id="MobiDB-lite"/>
    </source>
</evidence>
<accession>A0AAV7S6R4</accession>
<feature type="region of interest" description="Disordered" evidence="1">
    <location>
        <begin position="40"/>
        <end position="71"/>
    </location>
</feature>
<proteinExistence type="predicted"/>
<gene>
    <name evidence="2" type="ORF">NDU88_001188</name>
</gene>
<dbReference type="EMBL" id="JANPWB010000008">
    <property type="protein sequence ID" value="KAJ1160694.1"/>
    <property type="molecule type" value="Genomic_DNA"/>
</dbReference>
<name>A0AAV7S6R4_PLEWA</name>
<evidence type="ECO:0000313" key="2">
    <source>
        <dbReference type="EMBL" id="KAJ1160694.1"/>
    </source>
</evidence>
<dbReference type="Proteomes" id="UP001066276">
    <property type="component" value="Chromosome 4_2"/>
</dbReference>
<reference evidence="2" key="1">
    <citation type="journal article" date="2022" name="bioRxiv">
        <title>Sequencing and chromosome-scale assembly of the giantPleurodeles waltlgenome.</title>
        <authorList>
            <person name="Brown T."/>
            <person name="Elewa A."/>
            <person name="Iarovenko S."/>
            <person name="Subramanian E."/>
            <person name="Araus A.J."/>
            <person name="Petzold A."/>
            <person name="Susuki M."/>
            <person name="Suzuki K.-i.T."/>
            <person name="Hayashi T."/>
            <person name="Toyoda A."/>
            <person name="Oliveira C."/>
            <person name="Osipova E."/>
            <person name="Leigh N.D."/>
            <person name="Simon A."/>
            <person name="Yun M.H."/>
        </authorList>
    </citation>
    <scope>NUCLEOTIDE SEQUENCE</scope>
    <source>
        <strain evidence="2">20211129_DDA</strain>
        <tissue evidence="2">Liver</tissue>
    </source>
</reference>
<protein>
    <submittedName>
        <fullName evidence="2">Uncharacterized protein</fullName>
    </submittedName>
</protein>
<keyword evidence="3" id="KW-1185">Reference proteome</keyword>
<comment type="caution">
    <text evidence="2">The sequence shown here is derived from an EMBL/GenBank/DDBJ whole genome shotgun (WGS) entry which is preliminary data.</text>
</comment>
<sequence>MGGGSHVRFQKKGLPSVNKKRLKWLQREVLSICGPKGRWSAGMAGRSEDNRPLYRRRAADQKPVPKGTGYVPGIRKWTCQSPYHKNKRRTTNAAILGVKIKRKRKGTGTVIRN</sequence>